<evidence type="ECO:0000256" key="3">
    <source>
        <dbReference type="ARBA" id="ARBA00023284"/>
    </source>
</evidence>
<dbReference type="InterPro" id="IPR013766">
    <property type="entry name" value="Thioredoxin_domain"/>
</dbReference>
<dbReference type="CDD" id="cd02947">
    <property type="entry name" value="TRX_family"/>
    <property type="match status" value="1"/>
</dbReference>
<keyword evidence="2" id="KW-1015">Disulfide bond</keyword>
<sequence length="117" mass="13490">MAVHGIVVCHSSDLWHQKLEEATVEQRLVVVAFKATWCGPCRMMAPVFAELSRKFSQAIFLKIDVDEMQDIASQWNVQAMPSFIIIKDSKELERIVGANKEELEKRIAFHIENFDRN</sequence>
<reference evidence="5" key="1">
    <citation type="submission" date="2021-08" db="EMBL/GenBank/DDBJ databases">
        <title>WGS assembly of Ceratopteris richardii.</title>
        <authorList>
            <person name="Marchant D.B."/>
            <person name="Chen G."/>
            <person name="Jenkins J."/>
            <person name="Shu S."/>
            <person name="Leebens-Mack J."/>
            <person name="Grimwood J."/>
            <person name="Schmutz J."/>
            <person name="Soltis P."/>
            <person name="Soltis D."/>
            <person name="Chen Z.-H."/>
        </authorList>
    </citation>
    <scope>NUCLEOTIDE SEQUENCE</scope>
    <source>
        <strain evidence="5">Whitten #5841</strain>
        <tissue evidence="5">Leaf</tissue>
    </source>
</reference>
<dbReference type="OMA" id="FQFFVKG"/>
<evidence type="ECO:0000256" key="1">
    <source>
        <dbReference type="ARBA" id="ARBA00022982"/>
    </source>
</evidence>
<feature type="domain" description="Thioredoxin" evidence="4">
    <location>
        <begin position="1"/>
        <end position="112"/>
    </location>
</feature>
<dbReference type="PANTHER" id="PTHR10438">
    <property type="entry name" value="THIOREDOXIN"/>
    <property type="match status" value="1"/>
</dbReference>
<keyword evidence="3" id="KW-0676">Redox-active center</keyword>
<dbReference type="InterPro" id="IPR050620">
    <property type="entry name" value="Thioredoxin_H-type-like"/>
</dbReference>
<dbReference type="FunFam" id="3.40.30.10:FF:000245">
    <property type="entry name" value="Thioredoxin"/>
    <property type="match status" value="1"/>
</dbReference>
<protein>
    <recommendedName>
        <fullName evidence="4">Thioredoxin domain-containing protein</fullName>
    </recommendedName>
</protein>
<dbReference type="EMBL" id="CM035425">
    <property type="protein sequence ID" value="KAH7331246.1"/>
    <property type="molecule type" value="Genomic_DNA"/>
</dbReference>
<evidence type="ECO:0000313" key="6">
    <source>
        <dbReference type="Proteomes" id="UP000825935"/>
    </source>
</evidence>
<keyword evidence="6" id="KW-1185">Reference proteome</keyword>
<dbReference type="Proteomes" id="UP000825935">
    <property type="component" value="Chromosome 20"/>
</dbReference>
<dbReference type="Gene3D" id="3.40.30.10">
    <property type="entry name" value="Glutaredoxin"/>
    <property type="match status" value="1"/>
</dbReference>
<evidence type="ECO:0000259" key="4">
    <source>
        <dbReference type="PROSITE" id="PS51352"/>
    </source>
</evidence>
<comment type="caution">
    <text evidence="5">The sequence shown here is derived from an EMBL/GenBank/DDBJ whole genome shotgun (WGS) entry which is preliminary data.</text>
</comment>
<dbReference type="Pfam" id="PF00085">
    <property type="entry name" value="Thioredoxin"/>
    <property type="match status" value="1"/>
</dbReference>
<organism evidence="5 6">
    <name type="scientific">Ceratopteris richardii</name>
    <name type="common">Triangle waterfern</name>
    <dbReference type="NCBI Taxonomy" id="49495"/>
    <lineage>
        <taxon>Eukaryota</taxon>
        <taxon>Viridiplantae</taxon>
        <taxon>Streptophyta</taxon>
        <taxon>Embryophyta</taxon>
        <taxon>Tracheophyta</taxon>
        <taxon>Polypodiopsida</taxon>
        <taxon>Polypodiidae</taxon>
        <taxon>Polypodiales</taxon>
        <taxon>Pteridineae</taxon>
        <taxon>Pteridaceae</taxon>
        <taxon>Parkerioideae</taxon>
        <taxon>Ceratopteris</taxon>
    </lineage>
</organism>
<dbReference type="EMBL" id="CM035425">
    <property type="protein sequence ID" value="KAH7331247.1"/>
    <property type="molecule type" value="Genomic_DNA"/>
</dbReference>
<dbReference type="PRINTS" id="PR00421">
    <property type="entry name" value="THIOREDOXIN"/>
</dbReference>
<accession>A0A8T2SFV0</accession>
<dbReference type="SUPFAM" id="SSF52833">
    <property type="entry name" value="Thioredoxin-like"/>
    <property type="match status" value="1"/>
</dbReference>
<evidence type="ECO:0000313" key="5">
    <source>
        <dbReference type="EMBL" id="KAH7331247.1"/>
    </source>
</evidence>
<keyword evidence="1" id="KW-0249">Electron transport</keyword>
<proteinExistence type="predicted"/>
<dbReference type="InterPro" id="IPR036249">
    <property type="entry name" value="Thioredoxin-like_sf"/>
</dbReference>
<dbReference type="PANTHER" id="PTHR10438:SF463">
    <property type="entry name" value="THIOREDOXIN"/>
    <property type="match status" value="1"/>
</dbReference>
<dbReference type="AlphaFoldDB" id="A0A8T2SFV0"/>
<name>A0A8T2SFV0_CERRI</name>
<evidence type="ECO:0000256" key="2">
    <source>
        <dbReference type="ARBA" id="ARBA00023157"/>
    </source>
</evidence>
<gene>
    <name evidence="5" type="ORF">KP509_20G022000</name>
</gene>
<dbReference type="OrthoDB" id="10263751at2759"/>
<keyword evidence="1" id="KW-0813">Transport</keyword>
<dbReference type="PROSITE" id="PS51352">
    <property type="entry name" value="THIOREDOXIN_2"/>
    <property type="match status" value="1"/>
</dbReference>